<organism evidence="3 4">
    <name type="scientific">Fusarium albosuccineum</name>
    <dbReference type="NCBI Taxonomy" id="1237068"/>
    <lineage>
        <taxon>Eukaryota</taxon>
        <taxon>Fungi</taxon>
        <taxon>Dikarya</taxon>
        <taxon>Ascomycota</taxon>
        <taxon>Pezizomycotina</taxon>
        <taxon>Sordariomycetes</taxon>
        <taxon>Hypocreomycetidae</taxon>
        <taxon>Hypocreales</taxon>
        <taxon>Nectriaceae</taxon>
        <taxon>Fusarium</taxon>
        <taxon>Fusarium decemcellulare species complex</taxon>
    </lineage>
</organism>
<dbReference type="GO" id="GO:0016491">
    <property type="term" value="F:oxidoreductase activity"/>
    <property type="evidence" value="ECO:0007669"/>
    <property type="project" value="InterPro"/>
</dbReference>
<keyword evidence="1" id="KW-0732">Signal</keyword>
<gene>
    <name evidence="3" type="ORF">FALBO_8486</name>
</gene>
<evidence type="ECO:0000313" key="3">
    <source>
        <dbReference type="EMBL" id="KAF4464688.1"/>
    </source>
</evidence>
<proteinExistence type="predicted"/>
<dbReference type="Gene3D" id="2.60.40.10">
    <property type="entry name" value="Immunoglobulins"/>
    <property type="match status" value="1"/>
</dbReference>
<dbReference type="Gene3D" id="3.40.30.10">
    <property type="entry name" value="Glutaredoxin"/>
    <property type="match status" value="1"/>
</dbReference>
<feature type="chain" id="PRO_5034857242" evidence="1">
    <location>
        <begin position="37"/>
        <end position="907"/>
    </location>
</feature>
<keyword evidence="4" id="KW-1185">Reference proteome</keyword>
<protein>
    <submittedName>
        <fullName evidence="3">Pkd domain containing</fullName>
    </submittedName>
</protein>
<dbReference type="InterPro" id="IPR001853">
    <property type="entry name" value="DSBA-like_thioredoxin_dom"/>
</dbReference>
<comment type="caution">
    <text evidence="3">The sequence shown here is derived from an EMBL/GenBank/DDBJ whole genome shotgun (WGS) entry which is preliminary data.</text>
</comment>
<dbReference type="InterPro" id="IPR036249">
    <property type="entry name" value="Thioredoxin-like_sf"/>
</dbReference>
<dbReference type="Proteomes" id="UP000554235">
    <property type="component" value="Unassembled WGS sequence"/>
</dbReference>
<dbReference type="PANTHER" id="PTHR13887">
    <property type="entry name" value="GLUTATHIONE S-TRANSFERASE KAPPA"/>
    <property type="match status" value="1"/>
</dbReference>
<name>A0A8H4PBI7_9HYPO</name>
<evidence type="ECO:0000313" key="4">
    <source>
        <dbReference type="Proteomes" id="UP000554235"/>
    </source>
</evidence>
<dbReference type="EMBL" id="JAADYS010001155">
    <property type="protein sequence ID" value="KAF4464688.1"/>
    <property type="molecule type" value="Genomic_DNA"/>
</dbReference>
<dbReference type="SUPFAM" id="SSF52833">
    <property type="entry name" value="Thioredoxin-like"/>
    <property type="match status" value="1"/>
</dbReference>
<accession>A0A8H4PBI7</accession>
<feature type="signal peptide" evidence="1">
    <location>
        <begin position="1"/>
        <end position="36"/>
    </location>
</feature>
<evidence type="ECO:0000256" key="1">
    <source>
        <dbReference type="SAM" id="SignalP"/>
    </source>
</evidence>
<reference evidence="3 4" key="1">
    <citation type="submission" date="2020-01" db="EMBL/GenBank/DDBJ databases">
        <title>Identification and distribution of gene clusters putatively required for synthesis of sphingolipid metabolism inhibitors in phylogenetically diverse species of the filamentous fungus Fusarium.</title>
        <authorList>
            <person name="Kim H.-S."/>
            <person name="Busman M."/>
            <person name="Brown D.W."/>
            <person name="Divon H."/>
            <person name="Uhlig S."/>
            <person name="Proctor R.H."/>
        </authorList>
    </citation>
    <scope>NUCLEOTIDE SEQUENCE [LARGE SCALE GENOMIC DNA]</scope>
    <source>
        <strain evidence="3 4">NRRL 20459</strain>
    </source>
</reference>
<dbReference type="CDD" id="cd03024">
    <property type="entry name" value="DsbA_FrnE"/>
    <property type="match status" value="1"/>
</dbReference>
<dbReference type="AlphaFoldDB" id="A0A8H4PBI7"/>
<feature type="domain" description="DSBA-like thioredoxin" evidence="2">
    <location>
        <begin position="689"/>
        <end position="890"/>
    </location>
</feature>
<sequence>MRLLSSRDAQSITLKYSPATAVLIIFFLLLGTPVQAKNATSPCKALKPDGPVQVTADCIDELYNQPVVDTETDAAIPVAHYHVSGHFKNTSIRFNYHFPAKDQWHGRFFQFVYPTQAENATQDTIGFGLDSGAYTVQVTGVSGYRAEAAAAKFSKLVAARYCGESSRRIYGYLYGGSGGSLQTVGGIENTVGVWDGAVPIVQPIPISAPNGPAIRAMAGLVLKSKKPLIQNALKPGGSGDPYDGLDEVEKAMLLEATKLGIPIRAWEDFDAVANSSTLAILMHTLIKTMEPTYVDDFWSKPGYLGVEKSALGERLRSNLVDFNATVQSIKFDNEGVLVGVELDEVPAAAAHDIYGYDFTLHDSDGKVELGALRGTLDQSTRTVMFNDIIVGTPNNRTLLDSLTKGAQLRINNRWFIAIHAYYHHQDPDRAGLYGFDALRKTDGSPIYSQRSTDISKNLMDSDAFPWHADWYRSQVKKALGERFEDNYRIWYSDNVDHNFEEPTAARSTLIVPYTGIYQQALRDLNAWVERGVEPPATSHYTVTEDNSVQIPDQAAKRGGVQPTVHLTVAGGNQFVTKVGQKVTFKAMIEALPGTGQVVSAEWDFLGTGDFGTRATFSPNQIIHVEASMTYNSTGDFISVLRVASQRDGDAETQYGRVMNLARSCIALCEISAGKVRFHKLRWPYWISIFDPVCPWCYIGAVRLLRAVDYYKETVSSSDIINISWHSYQIDPHAVTQPLLDKMASKFGSAQVPRMHEQLRDLGRRDGIDFSFDSTVGNTRDAHRLVQLAKQKGQGDKEQTETKLVMEIMKMYFEQGGDITSAKDLGLAAERAGIKRDEAIAWLVGGGGGEEVDGDIEVAQRLGIGGVPWYEFNGQSVVKGAIDESAFLKELVSARENALKNNGKSGGL</sequence>
<dbReference type="InterPro" id="IPR013783">
    <property type="entry name" value="Ig-like_fold"/>
</dbReference>
<dbReference type="PANTHER" id="PTHR13887:SF41">
    <property type="entry name" value="THIOREDOXIN SUPERFAMILY PROTEIN"/>
    <property type="match status" value="1"/>
</dbReference>
<evidence type="ECO:0000259" key="2">
    <source>
        <dbReference type="Pfam" id="PF01323"/>
    </source>
</evidence>
<dbReference type="OrthoDB" id="2580675at2759"/>
<dbReference type="Pfam" id="PF01323">
    <property type="entry name" value="DSBA"/>
    <property type="match status" value="1"/>
</dbReference>